<name>J0LA15_AURST</name>
<evidence type="ECO:0000313" key="3">
    <source>
        <dbReference type="Proteomes" id="UP000006514"/>
    </source>
</evidence>
<feature type="compositionally biased region" description="Basic and acidic residues" evidence="1">
    <location>
        <begin position="201"/>
        <end position="219"/>
    </location>
</feature>
<gene>
    <name evidence="2" type="ORF">AURDEDRAFT_177683</name>
</gene>
<evidence type="ECO:0000256" key="1">
    <source>
        <dbReference type="SAM" id="MobiDB-lite"/>
    </source>
</evidence>
<accession>J0LA15</accession>
<dbReference type="Proteomes" id="UP000006514">
    <property type="component" value="Unassembled WGS sequence"/>
</dbReference>
<feature type="compositionally biased region" description="Basic and acidic residues" evidence="1">
    <location>
        <begin position="248"/>
        <end position="257"/>
    </location>
</feature>
<protein>
    <submittedName>
        <fullName evidence="2">Uncharacterized protein</fullName>
    </submittedName>
</protein>
<feature type="compositionally biased region" description="Basic and acidic residues" evidence="1">
    <location>
        <begin position="531"/>
        <end position="547"/>
    </location>
</feature>
<evidence type="ECO:0000313" key="2">
    <source>
        <dbReference type="EMBL" id="EJD33241.1"/>
    </source>
</evidence>
<dbReference type="KEGG" id="adl:AURDEDRAFT_177683"/>
<proteinExistence type="predicted"/>
<reference evidence="3" key="1">
    <citation type="journal article" date="2012" name="Science">
        <title>The Paleozoic origin of enzymatic lignin decomposition reconstructed from 31 fungal genomes.</title>
        <authorList>
            <person name="Floudas D."/>
            <person name="Binder M."/>
            <person name="Riley R."/>
            <person name="Barry K."/>
            <person name="Blanchette R.A."/>
            <person name="Henrissat B."/>
            <person name="Martinez A.T."/>
            <person name="Otillar R."/>
            <person name="Spatafora J.W."/>
            <person name="Yadav J.S."/>
            <person name="Aerts A."/>
            <person name="Benoit I."/>
            <person name="Boyd A."/>
            <person name="Carlson A."/>
            <person name="Copeland A."/>
            <person name="Coutinho P.M."/>
            <person name="de Vries R.P."/>
            <person name="Ferreira P."/>
            <person name="Findley K."/>
            <person name="Foster B."/>
            <person name="Gaskell J."/>
            <person name="Glotzer D."/>
            <person name="Gorecki P."/>
            <person name="Heitman J."/>
            <person name="Hesse C."/>
            <person name="Hori C."/>
            <person name="Igarashi K."/>
            <person name="Jurgens J.A."/>
            <person name="Kallen N."/>
            <person name="Kersten P."/>
            <person name="Kohler A."/>
            <person name="Kuees U."/>
            <person name="Kumar T.K.A."/>
            <person name="Kuo A."/>
            <person name="LaButti K."/>
            <person name="Larrondo L.F."/>
            <person name="Lindquist E."/>
            <person name="Ling A."/>
            <person name="Lombard V."/>
            <person name="Lucas S."/>
            <person name="Lundell T."/>
            <person name="Martin R."/>
            <person name="McLaughlin D.J."/>
            <person name="Morgenstern I."/>
            <person name="Morin E."/>
            <person name="Murat C."/>
            <person name="Nagy L.G."/>
            <person name="Nolan M."/>
            <person name="Ohm R.A."/>
            <person name="Patyshakuliyeva A."/>
            <person name="Rokas A."/>
            <person name="Ruiz-Duenas F.J."/>
            <person name="Sabat G."/>
            <person name="Salamov A."/>
            <person name="Samejima M."/>
            <person name="Schmutz J."/>
            <person name="Slot J.C."/>
            <person name="St John F."/>
            <person name="Stenlid J."/>
            <person name="Sun H."/>
            <person name="Sun S."/>
            <person name="Syed K."/>
            <person name="Tsang A."/>
            <person name="Wiebenga A."/>
            <person name="Young D."/>
            <person name="Pisabarro A."/>
            <person name="Eastwood D.C."/>
            <person name="Martin F."/>
            <person name="Cullen D."/>
            <person name="Grigoriev I.V."/>
            <person name="Hibbett D.S."/>
        </authorList>
    </citation>
    <scope>NUCLEOTIDE SEQUENCE [LARGE SCALE GENOMIC DNA]</scope>
    <source>
        <strain evidence="3">TFB10046</strain>
    </source>
</reference>
<feature type="region of interest" description="Disordered" evidence="1">
    <location>
        <begin position="189"/>
        <end position="257"/>
    </location>
</feature>
<dbReference type="AlphaFoldDB" id="J0LA15"/>
<organism evidence="2 3">
    <name type="scientific">Auricularia subglabra (strain TFB-10046 / SS5)</name>
    <name type="common">White-rot fungus</name>
    <name type="synonym">Auricularia delicata (strain TFB10046)</name>
    <dbReference type="NCBI Taxonomy" id="717982"/>
    <lineage>
        <taxon>Eukaryota</taxon>
        <taxon>Fungi</taxon>
        <taxon>Dikarya</taxon>
        <taxon>Basidiomycota</taxon>
        <taxon>Agaricomycotina</taxon>
        <taxon>Agaricomycetes</taxon>
        <taxon>Auriculariales</taxon>
        <taxon>Auriculariaceae</taxon>
        <taxon>Auricularia</taxon>
    </lineage>
</organism>
<feature type="compositionally biased region" description="Basic residues" evidence="1">
    <location>
        <begin position="507"/>
        <end position="522"/>
    </location>
</feature>
<sequence length="669" mass="73058">MGEAPLGVPVEAGGAAIVELTAPLASTVESSSANIIADGPVDAAMGDFEIEDAPPYVPVQTGWAAADGAASDDFEMEEEPLRDHAEERLASIEESLSVEDSTATRFVFDKQNDVPNADITMAETLPSEEGGDGVSAPSEGDVPVDPKPRRAFQRFVIGDRKKGNYLQNLAVSNDNYGSARKTNSDAPVRIGAIRPTPNCGDRGDNADGSGLHEDTDRSDNLLPFPTWGNRGEDEPSVQSLTEGRSFTKRPDMFRWDPSSRRPAIPLASFAKGFRPSGFALGGDDSGASEMSSENEVLLLRDQDTSMAGDLMEDGYSDSGNQLAKHRVKVVENCIARFPSLSKQLTELLPVIRRLGPFETSPANSDSEEIRRTKRTSKVPYARQQVPWRSGDLTTLVHQLDALHKYLRVQQGTGSRSQWPHVREDPRDPIIAEMSPPSSLPSNCYDALWHSGLDAVDTGALDVKPPINLRLPRELEEIAEQWKYVRSMSEAPQTLVVTQEPRSDVQKRRPRPKKAAARSRKRLAPTPAAHVTHAESEHREPVRSEAAPDRTPVASSSRRRLLPAISFGPLPSVPVGTIDAWNTVLALINGLPGARSFSEPYAVAQDNNVRFATAFYRSVEDRNLVLQAWQHRSSSARYADVNATGESMPEPEEGTFVTAQHVRAIEARRG</sequence>
<feature type="region of interest" description="Disordered" evidence="1">
    <location>
        <begin position="124"/>
        <end position="147"/>
    </location>
</feature>
<dbReference type="EMBL" id="JH688347">
    <property type="protein sequence ID" value="EJD33241.1"/>
    <property type="molecule type" value="Genomic_DNA"/>
</dbReference>
<dbReference type="InParanoid" id="J0LA15"/>
<keyword evidence="3" id="KW-1185">Reference proteome</keyword>
<feature type="region of interest" description="Disordered" evidence="1">
    <location>
        <begin position="494"/>
        <end position="557"/>
    </location>
</feature>